<protein>
    <submittedName>
        <fullName evidence="2">Uncharacterized protein</fullName>
    </submittedName>
</protein>
<proteinExistence type="predicted"/>
<keyword evidence="1" id="KW-0812">Transmembrane</keyword>
<evidence type="ECO:0000256" key="1">
    <source>
        <dbReference type="SAM" id="Phobius"/>
    </source>
</evidence>
<dbReference type="AlphaFoldDB" id="A0A6C0JN56"/>
<evidence type="ECO:0000313" key="2">
    <source>
        <dbReference type="EMBL" id="QHU05897.1"/>
    </source>
</evidence>
<accession>A0A6C0JN56</accession>
<keyword evidence="1" id="KW-1133">Transmembrane helix</keyword>
<name>A0A6C0JN56_9ZZZZ</name>
<feature type="transmembrane region" description="Helical" evidence="1">
    <location>
        <begin position="15"/>
        <end position="33"/>
    </location>
</feature>
<reference evidence="2" key="1">
    <citation type="journal article" date="2020" name="Nature">
        <title>Giant virus diversity and host interactions through global metagenomics.</title>
        <authorList>
            <person name="Schulz F."/>
            <person name="Roux S."/>
            <person name="Paez-Espino D."/>
            <person name="Jungbluth S."/>
            <person name="Walsh D.A."/>
            <person name="Denef V.J."/>
            <person name="McMahon K.D."/>
            <person name="Konstantinidis K.T."/>
            <person name="Eloe-Fadrosh E.A."/>
            <person name="Kyrpides N.C."/>
            <person name="Woyke T."/>
        </authorList>
    </citation>
    <scope>NUCLEOTIDE SEQUENCE</scope>
    <source>
        <strain evidence="2">GVMAG-M-3300027736-24</strain>
    </source>
</reference>
<dbReference type="EMBL" id="MN740424">
    <property type="protein sequence ID" value="QHU05897.1"/>
    <property type="molecule type" value="Genomic_DNA"/>
</dbReference>
<sequence length="52" mass="6003">MSDITKWLYANNVNQIVYIIGTLLLFIASFILYKNLIYVKKELASCRSSKSD</sequence>
<organism evidence="2">
    <name type="scientific">viral metagenome</name>
    <dbReference type="NCBI Taxonomy" id="1070528"/>
    <lineage>
        <taxon>unclassified sequences</taxon>
        <taxon>metagenomes</taxon>
        <taxon>organismal metagenomes</taxon>
    </lineage>
</organism>
<keyword evidence="1" id="KW-0472">Membrane</keyword>